<evidence type="ECO:0000313" key="1">
    <source>
        <dbReference type="EMBL" id="CRL41644.1"/>
    </source>
</evidence>
<reference evidence="2" key="1">
    <citation type="submission" date="2015-05" db="EMBL/GenBank/DDBJ databases">
        <authorList>
            <consortium name="Pathogen Informatics"/>
        </authorList>
    </citation>
    <scope>NUCLEOTIDE SEQUENCE [LARGE SCALE GENOMIC DNA]</scope>
    <source>
        <strain evidence="2">M72</strain>
    </source>
</reference>
<keyword evidence="2" id="KW-1185">Reference proteome</keyword>
<proteinExistence type="predicted"/>
<gene>
    <name evidence="1" type="ORF">M72_13141</name>
</gene>
<sequence length="152" mass="18326">MPSIMVYTEETFYYTDGIRVVAREEYMRPDVTELSFYRKEGFWFGFEAPYSIYTMQGIRALIELKLRQYDCTPEFRYTRKKIEYSYSEKKILDSVIFYITKSDQPGVLSVMEEINHSTHLCFWNMKVPYHDFGEIRKHTDAVFYGMFQQKAQ</sequence>
<dbReference type="STRING" id="301302.ERS852420_01254"/>
<dbReference type="AlphaFoldDB" id="A0A0M6WWQ0"/>
<dbReference type="Proteomes" id="UP000049979">
    <property type="component" value="Unassembled WGS sequence"/>
</dbReference>
<dbReference type="EMBL" id="CVRR01000048">
    <property type="protein sequence ID" value="CRL41644.1"/>
    <property type="molecule type" value="Genomic_DNA"/>
</dbReference>
<organism evidence="1 2">
    <name type="scientific">Roseburia faecis</name>
    <dbReference type="NCBI Taxonomy" id="301302"/>
    <lineage>
        <taxon>Bacteria</taxon>
        <taxon>Bacillati</taxon>
        <taxon>Bacillota</taxon>
        <taxon>Clostridia</taxon>
        <taxon>Lachnospirales</taxon>
        <taxon>Lachnospiraceae</taxon>
        <taxon>Roseburia</taxon>
    </lineage>
</organism>
<protein>
    <submittedName>
        <fullName evidence="1">Uncharacterized protein</fullName>
    </submittedName>
</protein>
<dbReference type="RefSeq" id="WP_055068509.1">
    <property type="nucleotide sequence ID" value="NZ_CP173697.1"/>
</dbReference>
<evidence type="ECO:0000313" key="2">
    <source>
        <dbReference type="Proteomes" id="UP000049979"/>
    </source>
</evidence>
<accession>A0A0M6WWQ0</accession>
<name>A0A0M6WWQ0_9FIRM</name>